<sequence>EDWVRFEAQYEVWICLKCRTAIRPGKGCTEGFTRHFRNQHQLKGRDLVQLISHCSGRPSRDPHVIELPPDGGAPVDGLPMLPGYRCTVCEYRTINKTNMIAHRSKSSHPSDRSGWESVTLQSFSQGSFARYWIV</sequence>
<feature type="domain" description="C2H2-type" evidence="2">
    <location>
        <begin position="84"/>
        <end position="113"/>
    </location>
</feature>
<reference evidence="3" key="1">
    <citation type="journal article" date="2021" name="Nat. Commun.">
        <title>Genetic determinants of endophytism in the Arabidopsis root mycobiome.</title>
        <authorList>
            <person name="Mesny F."/>
            <person name="Miyauchi S."/>
            <person name="Thiergart T."/>
            <person name="Pickel B."/>
            <person name="Atanasova L."/>
            <person name="Karlsson M."/>
            <person name="Huettel B."/>
            <person name="Barry K.W."/>
            <person name="Haridas S."/>
            <person name="Chen C."/>
            <person name="Bauer D."/>
            <person name="Andreopoulos W."/>
            <person name="Pangilinan J."/>
            <person name="LaButti K."/>
            <person name="Riley R."/>
            <person name="Lipzen A."/>
            <person name="Clum A."/>
            <person name="Drula E."/>
            <person name="Henrissat B."/>
            <person name="Kohler A."/>
            <person name="Grigoriev I.V."/>
            <person name="Martin F.M."/>
            <person name="Hacquard S."/>
        </authorList>
    </citation>
    <scope>NUCLEOTIDE SEQUENCE</scope>
    <source>
        <strain evidence="3">MPI-CAGE-AT-0147</strain>
    </source>
</reference>
<keyword evidence="1" id="KW-0479">Metal-binding</keyword>
<gene>
    <name evidence="3" type="ORF">EDB81DRAFT_616424</name>
</gene>
<evidence type="ECO:0000259" key="2">
    <source>
        <dbReference type="PROSITE" id="PS50157"/>
    </source>
</evidence>
<feature type="non-terminal residue" evidence="3">
    <location>
        <position position="134"/>
    </location>
</feature>
<dbReference type="InterPro" id="IPR022698">
    <property type="entry name" value="OrsD"/>
</dbReference>
<name>A0A9P9DA47_9HYPO</name>
<dbReference type="GO" id="GO:0008270">
    <property type="term" value="F:zinc ion binding"/>
    <property type="evidence" value="ECO:0007669"/>
    <property type="project" value="UniProtKB-KW"/>
</dbReference>
<comment type="caution">
    <text evidence="3">The sequence shown here is derived from an EMBL/GenBank/DDBJ whole genome shotgun (WGS) entry which is preliminary data.</text>
</comment>
<evidence type="ECO:0000256" key="1">
    <source>
        <dbReference type="PROSITE-ProRule" id="PRU00042"/>
    </source>
</evidence>
<dbReference type="Proteomes" id="UP000738349">
    <property type="component" value="Unassembled WGS sequence"/>
</dbReference>
<dbReference type="InterPro" id="IPR013087">
    <property type="entry name" value="Znf_C2H2_type"/>
</dbReference>
<organism evidence="3 4">
    <name type="scientific">Dactylonectria macrodidyma</name>
    <dbReference type="NCBI Taxonomy" id="307937"/>
    <lineage>
        <taxon>Eukaryota</taxon>
        <taxon>Fungi</taxon>
        <taxon>Dikarya</taxon>
        <taxon>Ascomycota</taxon>
        <taxon>Pezizomycotina</taxon>
        <taxon>Sordariomycetes</taxon>
        <taxon>Hypocreomycetidae</taxon>
        <taxon>Hypocreales</taxon>
        <taxon>Nectriaceae</taxon>
        <taxon>Dactylonectria</taxon>
    </lineage>
</organism>
<keyword evidence="1" id="KW-0862">Zinc</keyword>
<evidence type="ECO:0000313" key="3">
    <source>
        <dbReference type="EMBL" id="KAH7115585.1"/>
    </source>
</evidence>
<protein>
    <recommendedName>
        <fullName evidence="2">C2H2-type domain-containing protein</fullName>
    </recommendedName>
</protein>
<dbReference type="Pfam" id="PF12013">
    <property type="entry name" value="OrsD"/>
    <property type="match status" value="1"/>
</dbReference>
<evidence type="ECO:0000313" key="4">
    <source>
        <dbReference type="Proteomes" id="UP000738349"/>
    </source>
</evidence>
<dbReference type="AlphaFoldDB" id="A0A9P9DA47"/>
<accession>A0A9P9DA47</accession>
<proteinExistence type="predicted"/>
<dbReference type="OrthoDB" id="3522001at2759"/>
<keyword evidence="4" id="KW-1185">Reference proteome</keyword>
<keyword evidence="1" id="KW-0863">Zinc-finger</keyword>
<dbReference type="PROSITE" id="PS50157">
    <property type="entry name" value="ZINC_FINGER_C2H2_2"/>
    <property type="match status" value="1"/>
</dbReference>
<dbReference type="EMBL" id="JAGMUV010000030">
    <property type="protein sequence ID" value="KAH7115585.1"/>
    <property type="molecule type" value="Genomic_DNA"/>
</dbReference>
<feature type="non-terminal residue" evidence="3">
    <location>
        <position position="1"/>
    </location>
</feature>